<dbReference type="eggNOG" id="ENOG502QQBE">
    <property type="taxonomic scope" value="Eukaryota"/>
</dbReference>
<sequence length="414" mass="44721">MRTARMPTHRVGRPRLTCRLKDLYECEPVAGGRETRRPLGTGLRRVQAARRKIKNMIEGVVEQIKRCLQDRDEKKVVAAACQKAIDQAISKGAAAEDVSVVEINTIPLQNVDDGAMRIQIRAVSKLAVPKDGTLANSVVYAASDEEKEEQTAKTNISDALDSTFRPSIKVDLDAYRPEVRNGAWYVSEVDFELIATGCGVLGTGGGGLTRHELLKSLDTLRKSELGRLRIISPKSVKDGNLIYLGSWYRISSVINEKIASGDETPAGIDALMKILSQDEPDGIFTDEIGGGNGMSTSPTTAHLTMTFLLLVGMPWAGPSLLCTKNTDTPFRLKKFLRTAAVKNEYLYAALTDSTGSEDGREAICTVPDLISILGRDGGLSALRMEKAMPVGGPSAFGLDMPFVGSGDYAGAKMI</sequence>
<dbReference type="RefSeq" id="XP_009652351.1">
    <property type="nucleotide sequence ID" value="XM_009654056.1"/>
</dbReference>
<keyword evidence="3" id="KW-1185">Reference proteome</keyword>
<accession>G2X143</accession>
<dbReference type="InterPro" id="IPR027479">
    <property type="entry name" value="S-Me-THD_N_sf"/>
</dbReference>
<evidence type="ECO:0000259" key="1">
    <source>
        <dbReference type="Pfam" id="PF06032"/>
    </source>
</evidence>
<dbReference type="InParanoid" id="G2X143"/>
<dbReference type="InterPro" id="IPR010318">
    <property type="entry name" value="S-Me-THD_N"/>
</dbReference>
<name>G2X143_VERDV</name>
<reference evidence="2 3" key="1">
    <citation type="submission" date="2008-03" db="EMBL/GenBank/DDBJ databases">
        <title>The Genome Sequence of Verticillium dahliae VdLs.17.</title>
        <authorList>
            <consortium name="The Broad Institute Genome Sequencing Platform"/>
            <person name="Ma L.-J.J."/>
            <person name="Klosterman S.J."/>
            <person name="Subbarao K."/>
            <person name="Dobinson K."/>
            <person name="Veronese P."/>
            <person name="Kang S."/>
            <person name="Gold S.E."/>
            <person name="Young S."/>
            <person name="Jaffe D."/>
            <person name="Gnerre S."/>
            <person name="Berlin A."/>
            <person name="Heiman D."/>
            <person name="Hepburn T."/>
            <person name="Sykes S."/>
            <person name="Alvarado L."/>
            <person name="Kodira C.D."/>
            <person name="Lander E."/>
            <person name="Galagan J."/>
            <person name="Nusbaum C."/>
            <person name="Birren B."/>
        </authorList>
    </citation>
    <scope>NUCLEOTIDE SEQUENCE [LARGE SCALE GENOMIC DNA]</scope>
    <source>
        <strain evidence="3">VdLs.17 / ATCC MYA-4575 / FGSC 10137</strain>
    </source>
</reference>
<dbReference type="SUPFAM" id="SSF160991">
    <property type="entry name" value="CV3147-like"/>
    <property type="match status" value="1"/>
</dbReference>
<dbReference type="EMBL" id="DS572700">
    <property type="protein sequence ID" value="EGY22534.1"/>
    <property type="molecule type" value="Genomic_DNA"/>
</dbReference>
<organism evidence="2 3">
    <name type="scientific">Verticillium dahliae (strain VdLs.17 / ATCC MYA-4575 / FGSC 10137)</name>
    <name type="common">Verticillium wilt</name>
    <dbReference type="NCBI Taxonomy" id="498257"/>
    <lineage>
        <taxon>Eukaryota</taxon>
        <taxon>Fungi</taxon>
        <taxon>Dikarya</taxon>
        <taxon>Ascomycota</taxon>
        <taxon>Pezizomycotina</taxon>
        <taxon>Sordariomycetes</taxon>
        <taxon>Hypocreomycetidae</taxon>
        <taxon>Glomerellales</taxon>
        <taxon>Plectosphaerellaceae</taxon>
        <taxon>Verticillium</taxon>
    </lineage>
</organism>
<dbReference type="Proteomes" id="UP000001611">
    <property type="component" value="Chromosome 3"/>
</dbReference>
<dbReference type="OrthoDB" id="5404895at2759"/>
<dbReference type="KEGG" id="vda:VDAG_03972"/>
<dbReference type="AlphaFoldDB" id="G2X143"/>
<dbReference type="Pfam" id="PF06032">
    <property type="entry name" value="S-Me-THD_N"/>
    <property type="match status" value="1"/>
</dbReference>
<dbReference type="Gene3D" id="3.40.1610.10">
    <property type="entry name" value="CV3147-like domain"/>
    <property type="match status" value="1"/>
</dbReference>
<dbReference type="HOGENOM" id="CLU_529120_0_0_1"/>
<gene>
    <name evidence="2" type="ORF">VDAG_03972</name>
</gene>
<dbReference type="GeneID" id="20705435"/>
<feature type="domain" description="S-Me-THD N-terminal" evidence="1">
    <location>
        <begin position="190"/>
        <end position="305"/>
    </location>
</feature>
<evidence type="ECO:0000313" key="3">
    <source>
        <dbReference type="Proteomes" id="UP000001611"/>
    </source>
</evidence>
<protein>
    <recommendedName>
        <fullName evidence="1">S-Me-THD N-terminal domain-containing protein</fullName>
    </recommendedName>
</protein>
<proteinExistence type="predicted"/>
<evidence type="ECO:0000313" key="2">
    <source>
        <dbReference type="EMBL" id="EGY22534.1"/>
    </source>
</evidence>